<accession>A0A173SXX0</accession>
<dbReference type="Proteomes" id="UP000095350">
    <property type="component" value="Unassembled WGS sequence"/>
</dbReference>
<dbReference type="Gene3D" id="3.10.450.540">
    <property type="match status" value="2"/>
</dbReference>
<keyword evidence="1" id="KW-0472">Membrane</keyword>
<dbReference type="InterPro" id="IPR024735">
    <property type="entry name" value="TcpC"/>
</dbReference>
<sequence length="352" mass="40724">MEKENKMGQEKKVQIKVMIKKIKNKVWLFLKKIYTKLPEKMKVHIRKLKPKEKIRGEYKGSDQAEEMPVLKVSPNRGWIRLFWILLAISIILGIYNNFTSVDTVTVEKETVIEEKLKDTNALESYVKDFAGVYHAWENTDREISKREKALEKYLPETLQLMDHGMITTDCPTAVEVESVDIWSVKDLADTEYEVTYCVKQRISEGEQTTEQSNVYQIAVHRDENGKMLVVKNPTAYALPGKSSYEVKAKETDGSIDLKTQTQIEDFLNTFFKLYPQASAKELVYYVKDGVLPAIGKNYVYDGLAGKAYYMEDDQTKAEVYVKYLDQDLKITQVMQYKLALEKGDNWKIVNAE</sequence>
<evidence type="ECO:0000256" key="1">
    <source>
        <dbReference type="SAM" id="Phobius"/>
    </source>
</evidence>
<gene>
    <name evidence="2" type="ORF">ERS852572_01234</name>
</gene>
<name>A0A173SXX0_9FIRM</name>
<dbReference type="STRING" id="166486.ERS852572_01234"/>
<organism evidence="2 3">
    <name type="scientific">Roseburia intestinalis</name>
    <dbReference type="NCBI Taxonomy" id="166486"/>
    <lineage>
        <taxon>Bacteria</taxon>
        <taxon>Bacillati</taxon>
        <taxon>Bacillota</taxon>
        <taxon>Clostridia</taxon>
        <taxon>Lachnospirales</taxon>
        <taxon>Lachnospiraceae</taxon>
        <taxon>Roseburia</taxon>
    </lineage>
</organism>
<feature type="transmembrane region" description="Helical" evidence="1">
    <location>
        <begin position="77"/>
        <end position="95"/>
    </location>
</feature>
<protein>
    <submittedName>
        <fullName evidence="2">Conjugative transposon protein TcpC</fullName>
    </submittedName>
</protein>
<proteinExistence type="predicted"/>
<evidence type="ECO:0000313" key="2">
    <source>
        <dbReference type="EMBL" id="CUM95231.1"/>
    </source>
</evidence>
<dbReference type="RefSeq" id="WP_172681885.1">
    <property type="nucleotide sequence ID" value="NZ_CABIYH010000008.1"/>
</dbReference>
<dbReference type="CDD" id="cd16428">
    <property type="entry name" value="TcpC_C"/>
    <property type="match status" value="1"/>
</dbReference>
<keyword evidence="1" id="KW-0812">Transmembrane</keyword>
<dbReference type="PaxDb" id="166486-ERS852572_01234"/>
<dbReference type="InterPro" id="IPR035628">
    <property type="entry name" value="TcpC_C"/>
</dbReference>
<reference evidence="2 3" key="1">
    <citation type="submission" date="2015-09" db="EMBL/GenBank/DDBJ databases">
        <authorList>
            <consortium name="Pathogen Informatics"/>
        </authorList>
    </citation>
    <scope>NUCLEOTIDE SEQUENCE [LARGE SCALE GENOMIC DNA]</scope>
    <source>
        <strain evidence="2 3">2789STDY5834960</strain>
    </source>
</reference>
<keyword evidence="1" id="KW-1133">Transmembrane helix</keyword>
<dbReference type="AlphaFoldDB" id="A0A173SXX0"/>
<dbReference type="CDD" id="cd16386">
    <property type="entry name" value="TcpC_N"/>
    <property type="match status" value="1"/>
</dbReference>
<dbReference type="EMBL" id="CYXZ01000008">
    <property type="protein sequence ID" value="CUM95231.1"/>
    <property type="molecule type" value="Genomic_DNA"/>
</dbReference>
<dbReference type="Pfam" id="PF12642">
    <property type="entry name" value="TpcC"/>
    <property type="match status" value="1"/>
</dbReference>
<evidence type="ECO:0000313" key="3">
    <source>
        <dbReference type="Proteomes" id="UP000095350"/>
    </source>
</evidence>